<sequence>MSESASESDSGSAPTSDNNNNFSRSVPEIPIEIVSEEEMALLEAAMAMAVARSCLASSHSHFHNNVRSVHSITALSKRGFPASKEQPDMEDFRTARKKTRLPDSYLLRFRKNRGLSATDMTSTEWCEKRMEFILLGNRKVSRAMKIGIARHAELEEEVVKKVKIRVESDEDRWALKLLNFITGVNQLLSDGLTRELPLITCMEGIWMVGVIDEIRMPGTETERNPILVDTKTRVRPTLPSEPQRRNGRLQLMFYKHMWDNLIADNFPTKKFFDYFSLIPYAILSEDIVKRTALLGFPAKVKDSLFLRFLIEQSSVPTETNQEE</sequence>
<dbReference type="PANTHER" id="PTHR14464">
    <property type="entry name" value="EXONUCLEASE V"/>
    <property type="match status" value="1"/>
</dbReference>
<name>W9RVY3_9ROSA</name>
<dbReference type="EMBL" id="KE345290">
    <property type="protein sequence ID" value="EXB98568.1"/>
    <property type="molecule type" value="Genomic_DNA"/>
</dbReference>
<organism evidence="3 4">
    <name type="scientific">Morus notabilis</name>
    <dbReference type="NCBI Taxonomy" id="981085"/>
    <lineage>
        <taxon>Eukaryota</taxon>
        <taxon>Viridiplantae</taxon>
        <taxon>Streptophyta</taxon>
        <taxon>Embryophyta</taxon>
        <taxon>Tracheophyta</taxon>
        <taxon>Spermatophyta</taxon>
        <taxon>Magnoliopsida</taxon>
        <taxon>eudicotyledons</taxon>
        <taxon>Gunneridae</taxon>
        <taxon>Pentapetalae</taxon>
        <taxon>rosids</taxon>
        <taxon>fabids</taxon>
        <taxon>Rosales</taxon>
        <taxon>Moraceae</taxon>
        <taxon>Moreae</taxon>
        <taxon>Morus</taxon>
    </lineage>
</organism>
<evidence type="ECO:0000256" key="2">
    <source>
        <dbReference type="SAM" id="MobiDB-lite"/>
    </source>
</evidence>
<dbReference type="eggNOG" id="KOG4760">
    <property type="taxonomic scope" value="Eukaryota"/>
</dbReference>
<dbReference type="OrthoDB" id="354769at2759"/>
<reference evidence="4" key="1">
    <citation type="submission" date="2013-01" db="EMBL/GenBank/DDBJ databases">
        <title>Draft Genome Sequence of a Mulberry Tree, Morus notabilis C.K. Schneid.</title>
        <authorList>
            <person name="He N."/>
            <person name="Zhao S."/>
        </authorList>
    </citation>
    <scope>NUCLEOTIDE SEQUENCE</scope>
</reference>
<dbReference type="AlphaFoldDB" id="W9RVY3"/>
<proteinExistence type="inferred from homology"/>
<feature type="region of interest" description="Disordered" evidence="2">
    <location>
        <begin position="1"/>
        <end position="24"/>
    </location>
</feature>
<dbReference type="PANTHER" id="PTHR14464:SF4">
    <property type="entry name" value="EXONUCLEASE V"/>
    <property type="match status" value="1"/>
</dbReference>
<comment type="similarity">
    <text evidence="1">Belongs to the EXO5 family.</text>
</comment>
<accession>W9RVY3</accession>
<evidence type="ECO:0000256" key="1">
    <source>
        <dbReference type="ARBA" id="ARBA00009797"/>
    </source>
</evidence>
<dbReference type="GO" id="GO:0045145">
    <property type="term" value="F:single-stranded DNA 5'-3' DNA exonuclease activity"/>
    <property type="evidence" value="ECO:0007669"/>
    <property type="project" value="InterPro"/>
</dbReference>
<evidence type="ECO:0008006" key="5">
    <source>
        <dbReference type="Google" id="ProtNLM"/>
    </source>
</evidence>
<dbReference type="InterPro" id="IPR019190">
    <property type="entry name" value="EXOV"/>
</dbReference>
<keyword evidence="4" id="KW-1185">Reference proteome</keyword>
<dbReference type="Proteomes" id="UP000030645">
    <property type="component" value="Unassembled WGS sequence"/>
</dbReference>
<gene>
    <name evidence="3" type="ORF">L484_014412</name>
</gene>
<dbReference type="KEGG" id="mnt:21397553"/>
<evidence type="ECO:0000313" key="4">
    <source>
        <dbReference type="Proteomes" id="UP000030645"/>
    </source>
</evidence>
<dbReference type="GO" id="GO:0005634">
    <property type="term" value="C:nucleus"/>
    <property type="evidence" value="ECO:0007669"/>
    <property type="project" value="TreeGrafter"/>
</dbReference>
<feature type="compositionally biased region" description="Low complexity" evidence="2">
    <location>
        <begin position="1"/>
        <end position="17"/>
    </location>
</feature>
<evidence type="ECO:0000313" key="3">
    <source>
        <dbReference type="EMBL" id="EXB98568.1"/>
    </source>
</evidence>
<dbReference type="GO" id="GO:0036297">
    <property type="term" value="P:interstrand cross-link repair"/>
    <property type="evidence" value="ECO:0007669"/>
    <property type="project" value="TreeGrafter"/>
</dbReference>
<protein>
    <recommendedName>
        <fullName evidence="5">Exonuclease V</fullName>
    </recommendedName>
</protein>
<dbReference type="Pfam" id="PF09810">
    <property type="entry name" value="Exo5"/>
    <property type="match status" value="2"/>
</dbReference>